<dbReference type="SUPFAM" id="SSF48264">
    <property type="entry name" value="Cytochrome P450"/>
    <property type="match status" value="1"/>
</dbReference>
<accession>A0A9Q0L3P8</accession>
<dbReference type="GO" id="GO:0020037">
    <property type="term" value="F:heme binding"/>
    <property type="evidence" value="ECO:0007669"/>
    <property type="project" value="InterPro"/>
</dbReference>
<evidence type="ECO:0008006" key="7">
    <source>
        <dbReference type="Google" id="ProtNLM"/>
    </source>
</evidence>
<evidence type="ECO:0000256" key="2">
    <source>
        <dbReference type="ARBA" id="ARBA00022723"/>
    </source>
</evidence>
<dbReference type="Proteomes" id="UP001141806">
    <property type="component" value="Unassembled WGS sequence"/>
</dbReference>
<dbReference type="GO" id="GO:0005506">
    <property type="term" value="F:iron ion binding"/>
    <property type="evidence" value="ECO:0007669"/>
    <property type="project" value="InterPro"/>
</dbReference>
<dbReference type="AlphaFoldDB" id="A0A9Q0L3P8"/>
<dbReference type="InterPro" id="IPR002401">
    <property type="entry name" value="Cyt_P450_E_grp-I"/>
</dbReference>
<keyword evidence="4" id="KW-0408">Iron</keyword>
<dbReference type="OrthoDB" id="2789670at2759"/>
<reference evidence="5" key="1">
    <citation type="journal article" date="2023" name="Plant J.">
        <title>The genome of the king protea, Protea cynaroides.</title>
        <authorList>
            <person name="Chang J."/>
            <person name="Duong T.A."/>
            <person name="Schoeman C."/>
            <person name="Ma X."/>
            <person name="Roodt D."/>
            <person name="Barker N."/>
            <person name="Li Z."/>
            <person name="Van de Peer Y."/>
            <person name="Mizrachi E."/>
        </authorList>
    </citation>
    <scope>NUCLEOTIDE SEQUENCE</scope>
    <source>
        <tissue evidence="5">Young leaves</tissue>
    </source>
</reference>
<dbReference type="Gene3D" id="1.10.630.10">
    <property type="entry name" value="Cytochrome P450"/>
    <property type="match status" value="1"/>
</dbReference>
<keyword evidence="2" id="KW-0479">Metal-binding</keyword>
<dbReference type="PRINTS" id="PR00463">
    <property type="entry name" value="EP450I"/>
</dbReference>
<dbReference type="GO" id="GO:0004497">
    <property type="term" value="F:monooxygenase activity"/>
    <property type="evidence" value="ECO:0007669"/>
    <property type="project" value="InterPro"/>
</dbReference>
<sequence length="424" mass="48434">MEILALYYFLFFFLASFLLSKHLFPKTKNLPPSGPISLSIIGQLYLLKKPLPCISAQYGPILLLKFAVEECFTTNDVVFANRSHFLLEKYWGFDYTILSFASYGQHWRNLKRLTNLEIFSFTRVRLLLWRLFEGAAKASKIVEMKSIFFEVTLNNMMMMITGKRYYGDDDNVDKTRQFQELVEEMFTVAGASNVADFLPLLPLLRWVGFNGLEKKLVSLQGKRDYQFMLELIKEYRMARTESKDEKPLIDVLLSAGTDTIAGTMEWAMTLLLNHPEVLKKAQTEIDAIVGQGRLINESDTFRMYLAAPLLIPHESSEECTVGGFKIQRGTKLLVNMWVIQNDPKMEGMGGVRDGYKLMPFGSGRRGYPSEGLALRVVSLTLASLIQCFEWERVDEELIDMTKALDSPCLKLSPWKLSASHVQPC</sequence>
<dbReference type="InterPro" id="IPR001128">
    <property type="entry name" value="Cyt_P450"/>
</dbReference>
<protein>
    <recommendedName>
        <fullName evidence="7">Cytochrome P450</fullName>
    </recommendedName>
</protein>
<dbReference type="InterPro" id="IPR036396">
    <property type="entry name" value="Cyt_P450_sf"/>
</dbReference>
<evidence type="ECO:0000256" key="3">
    <source>
        <dbReference type="ARBA" id="ARBA00023002"/>
    </source>
</evidence>
<dbReference type="Pfam" id="PF00067">
    <property type="entry name" value="p450"/>
    <property type="match status" value="1"/>
</dbReference>
<dbReference type="GO" id="GO:0016705">
    <property type="term" value="F:oxidoreductase activity, acting on paired donors, with incorporation or reduction of molecular oxygen"/>
    <property type="evidence" value="ECO:0007669"/>
    <property type="project" value="InterPro"/>
</dbReference>
<dbReference type="PANTHER" id="PTHR47947:SF3">
    <property type="entry name" value="CYTOCHROME P450 81D1-LIKE"/>
    <property type="match status" value="1"/>
</dbReference>
<evidence type="ECO:0000313" key="5">
    <source>
        <dbReference type="EMBL" id="KAJ4981246.1"/>
    </source>
</evidence>
<evidence type="ECO:0000256" key="4">
    <source>
        <dbReference type="ARBA" id="ARBA00023004"/>
    </source>
</evidence>
<gene>
    <name evidence="5" type="ORF">NE237_032083</name>
</gene>
<comment type="caution">
    <text evidence="5">The sequence shown here is derived from an EMBL/GenBank/DDBJ whole genome shotgun (WGS) entry which is preliminary data.</text>
</comment>
<dbReference type="PANTHER" id="PTHR47947">
    <property type="entry name" value="CYTOCHROME P450 82C3-RELATED"/>
    <property type="match status" value="1"/>
</dbReference>
<keyword evidence="3" id="KW-0560">Oxidoreductase</keyword>
<keyword evidence="1" id="KW-0349">Heme</keyword>
<evidence type="ECO:0000313" key="6">
    <source>
        <dbReference type="Proteomes" id="UP001141806"/>
    </source>
</evidence>
<evidence type="ECO:0000256" key="1">
    <source>
        <dbReference type="ARBA" id="ARBA00022617"/>
    </source>
</evidence>
<proteinExistence type="predicted"/>
<organism evidence="5 6">
    <name type="scientific">Protea cynaroides</name>
    <dbReference type="NCBI Taxonomy" id="273540"/>
    <lineage>
        <taxon>Eukaryota</taxon>
        <taxon>Viridiplantae</taxon>
        <taxon>Streptophyta</taxon>
        <taxon>Embryophyta</taxon>
        <taxon>Tracheophyta</taxon>
        <taxon>Spermatophyta</taxon>
        <taxon>Magnoliopsida</taxon>
        <taxon>Proteales</taxon>
        <taxon>Proteaceae</taxon>
        <taxon>Protea</taxon>
    </lineage>
</organism>
<dbReference type="EMBL" id="JAMYWD010000001">
    <property type="protein sequence ID" value="KAJ4981246.1"/>
    <property type="molecule type" value="Genomic_DNA"/>
</dbReference>
<name>A0A9Q0L3P8_9MAGN</name>
<dbReference type="InterPro" id="IPR050651">
    <property type="entry name" value="Plant_Cytochrome_P450_Monoox"/>
</dbReference>
<keyword evidence="6" id="KW-1185">Reference proteome</keyword>